<feature type="transmembrane region" description="Helical" evidence="1">
    <location>
        <begin position="456"/>
        <end position="479"/>
    </location>
</feature>
<dbReference type="Proteomes" id="UP000298030">
    <property type="component" value="Unassembled WGS sequence"/>
</dbReference>
<dbReference type="EMBL" id="QPFP01000163">
    <property type="protein sequence ID" value="TEB19912.1"/>
    <property type="molecule type" value="Genomic_DNA"/>
</dbReference>
<keyword evidence="1" id="KW-1133">Transmembrane helix</keyword>
<gene>
    <name evidence="3" type="ORF">FA13DRAFT_1743738</name>
</gene>
<keyword evidence="4" id="KW-1185">Reference proteome</keyword>
<feature type="transmembrane region" description="Helical" evidence="1">
    <location>
        <begin position="58"/>
        <end position="74"/>
    </location>
</feature>
<accession>A0A4Y7SDR2</accession>
<feature type="chain" id="PRO_5021261485" evidence="2">
    <location>
        <begin position="16"/>
        <end position="511"/>
    </location>
</feature>
<feature type="transmembrane region" description="Helical" evidence="1">
    <location>
        <begin position="423"/>
        <end position="449"/>
    </location>
</feature>
<organism evidence="3 4">
    <name type="scientific">Coprinellus micaceus</name>
    <name type="common">Glistening ink-cap mushroom</name>
    <name type="synonym">Coprinus micaceus</name>
    <dbReference type="NCBI Taxonomy" id="71717"/>
    <lineage>
        <taxon>Eukaryota</taxon>
        <taxon>Fungi</taxon>
        <taxon>Dikarya</taxon>
        <taxon>Basidiomycota</taxon>
        <taxon>Agaricomycotina</taxon>
        <taxon>Agaricomycetes</taxon>
        <taxon>Agaricomycetidae</taxon>
        <taxon>Agaricales</taxon>
        <taxon>Agaricineae</taxon>
        <taxon>Psathyrellaceae</taxon>
        <taxon>Coprinellus</taxon>
    </lineage>
</organism>
<proteinExistence type="predicted"/>
<reference evidence="3 4" key="1">
    <citation type="journal article" date="2019" name="Nat. Ecol. Evol.">
        <title>Megaphylogeny resolves global patterns of mushroom evolution.</title>
        <authorList>
            <person name="Varga T."/>
            <person name="Krizsan K."/>
            <person name="Foldi C."/>
            <person name="Dima B."/>
            <person name="Sanchez-Garcia M."/>
            <person name="Sanchez-Ramirez S."/>
            <person name="Szollosi G.J."/>
            <person name="Szarkandi J.G."/>
            <person name="Papp V."/>
            <person name="Albert L."/>
            <person name="Andreopoulos W."/>
            <person name="Angelini C."/>
            <person name="Antonin V."/>
            <person name="Barry K.W."/>
            <person name="Bougher N.L."/>
            <person name="Buchanan P."/>
            <person name="Buyck B."/>
            <person name="Bense V."/>
            <person name="Catcheside P."/>
            <person name="Chovatia M."/>
            <person name="Cooper J."/>
            <person name="Damon W."/>
            <person name="Desjardin D."/>
            <person name="Finy P."/>
            <person name="Geml J."/>
            <person name="Haridas S."/>
            <person name="Hughes K."/>
            <person name="Justo A."/>
            <person name="Karasinski D."/>
            <person name="Kautmanova I."/>
            <person name="Kiss B."/>
            <person name="Kocsube S."/>
            <person name="Kotiranta H."/>
            <person name="LaButti K.M."/>
            <person name="Lechner B.E."/>
            <person name="Liimatainen K."/>
            <person name="Lipzen A."/>
            <person name="Lukacs Z."/>
            <person name="Mihaltcheva S."/>
            <person name="Morgado L.N."/>
            <person name="Niskanen T."/>
            <person name="Noordeloos M.E."/>
            <person name="Ohm R.A."/>
            <person name="Ortiz-Santana B."/>
            <person name="Ovrebo C."/>
            <person name="Racz N."/>
            <person name="Riley R."/>
            <person name="Savchenko A."/>
            <person name="Shiryaev A."/>
            <person name="Soop K."/>
            <person name="Spirin V."/>
            <person name="Szebenyi C."/>
            <person name="Tomsovsky M."/>
            <person name="Tulloss R.E."/>
            <person name="Uehling J."/>
            <person name="Grigoriev I.V."/>
            <person name="Vagvolgyi C."/>
            <person name="Papp T."/>
            <person name="Martin F.M."/>
            <person name="Miettinen O."/>
            <person name="Hibbett D.S."/>
            <person name="Nagy L.G."/>
        </authorList>
    </citation>
    <scope>NUCLEOTIDE SEQUENCE [LARGE SCALE GENOMIC DNA]</scope>
    <source>
        <strain evidence="3 4">FP101781</strain>
    </source>
</reference>
<keyword evidence="1" id="KW-0812">Transmembrane</keyword>
<evidence type="ECO:0000256" key="1">
    <source>
        <dbReference type="SAM" id="Phobius"/>
    </source>
</evidence>
<evidence type="ECO:0000256" key="2">
    <source>
        <dbReference type="SAM" id="SignalP"/>
    </source>
</evidence>
<feature type="signal peptide" evidence="2">
    <location>
        <begin position="1"/>
        <end position="15"/>
    </location>
</feature>
<feature type="transmembrane region" description="Helical" evidence="1">
    <location>
        <begin position="95"/>
        <end position="114"/>
    </location>
</feature>
<keyword evidence="1" id="KW-0472">Membrane</keyword>
<keyword evidence="2" id="KW-0732">Signal</keyword>
<dbReference type="AlphaFoldDB" id="A0A4Y7SDR2"/>
<sequence length="511" mass="57299">MALLLWSTLVSPVLSPPDAFCATWAAACENYLGPRATTTQATDTSPVFNTRYRSTIEILWSCLAIIFASTWICVHPNVTGYKATTWQNLWKRVKLFVLAVFAPELLAVFAFFQWKGCRELHKEFRDRAKELNIPLDLDAEDRALQNSEVPTAQSTKTSQDTPLLVSEPLIASSRASPPEETAVDPQETAWTLTHAHFVQMGGVVFKNPETREVGFKEPGIWKRKERWVDRERSWTDEDIKNFFALRLSEASISDRSKASALAKTLVVMQVLWFVVQTIARALEGLPITHLEVVCLAFTLFNVGMYACWWDKPLDVECPVEVEGSDGDVGHITMFNPITVLMGGLDNLPVGEWIYSAKTKLYPSLYCYHADHDECSFLNKYLSYENDGVLGGAFTLALSFTSTSFGALHAIGWSLPSPSHAEHLLWQISCIVLMSYPLVPLVIVPFIVLLRDHAPKWVGFGYASFMAFITFCGAIAYVGARFTLLVLPLLELRDLPPLAHQTISWSNFLPHI</sequence>
<dbReference type="OrthoDB" id="9451547at2759"/>
<evidence type="ECO:0000313" key="4">
    <source>
        <dbReference type="Proteomes" id="UP000298030"/>
    </source>
</evidence>
<dbReference type="PANTHER" id="PTHR35043">
    <property type="entry name" value="TRANSCRIPTION FACTOR DOMAIN-CONTAINING PROTEIN"/>
    <property type="match status" value="1"/>
</dbReference>
<evidence type="ECO:0000313" key="3">
    <source>
        <dbReference type="EMBL" id="TEB19912.1"/>
    </source>
</evidence>
<comment type="caution">
    <text evidence="3">The sequence shown here is derived from an EMBL/GenBank/DDBJ whole genome shotgun (WGS) entry which is preliminary data.</text>
</comment>
<name>A0A4Y7SDR2_COPMI</name>
<dbReference type="STRING" id="71717.A0A4Y7SDR2"/>
<dbReference type="PANTHER" id="PTHR35043:SF7">
    <property type="entry name" value="TRANSCRIPTION FACTOR DOMAIN-CONTAINING PROTEIN"/>
    <property type="match status" value="1"/>
</dbReference>
<protein>
    <submittedName>
        <fullName evidence="3">Uncharacterized protein</fullName>
    </submittedName>
</protein>